<dbReference type="AlphaFoldDB" id="A0A7W9A439"/>
<evidence type="ECO:0000313" key="3">
    <source>
        <dbReference type="EMBL" id="MBB5660740.1"/>
    </source>
</evidence>
<feature type="chain" id="PRO_5030949007" evidence="1">
    <location>
        <begin position="22"/>
        <end position="319"/>
    </location>
</feature>
<keyword evidence="1" id="KW-0732">Signal</keyword>
<protein>
    <submittedName>
        <fullName evidence="3">Pimeloyl-ACP methyl ester carboxylesterase</fullName>
    </submittedName>
</protein>
<sequence length="319" mass="34291">MISLLALTSLMLALATGPELAPAPGRFAPATEVPGQPVRTAAQQARFTSDRIVVEVRTPADPKQPVCDVILIPGLASTALVWEPVAERLSRTHRVHLVSVRGFGELGAGDNGRGLVAGPVAAEVARYIRTRGLRDPAVIGHSMGGQIALRLASDPGVDLGRIMIVDAAPFFPSLVDDRATGQDLEPIAAVAYQAVLFLGDDALARQPWAEGMGSTAGALEAWVGWQGGDARVLAQSLYEVMTVDLRPNLARINVPVTVVYGWSRREDSPRYQLQSSWQQAYRGLRRPARLVPIEGAEHMVMIDQPVRFMAAVDEFLGNP</sequence>
<organism evidence="3 4">
    <name type="scientific">Brevundimonas halotolerans</name>
    <dbReference type="NCBI Taxonomy" id="69670"/>
    <lineage>
        <taxon>Bacteria</taxon>
        <taxon>Pseudomonadati</taxon>
        <taxon>Pseudomonadota</taxon>
        <taxon>Alphaproteobacteria</taxon>
        <taxon>Caulobacterales</taxon>
        <taxon>Caulobacteraceae</taxon>
        <taxon>Brevundimonas</taxon>
    </lineage>
</organism>
<name>A0A7W9A439_9CAUL</name>
<dbReference type="Pfam" id="PF12697">
    <property type="entry name" value="Abhydrolase_6"/>
    <property type="match status" value="1"/>
</dbReference>
<dbReference type="InterPro" id="IPR029058">
    <property type="entry name" value="AB_hydrolase_fold"/>
</dbReference>
<dbReference type="InterPro" id="IPR000073">
    <property type="entry name" value="AB_hydrolase_1"/>
</dbReference>
<dbReference type="InterPro" id="IPR050228">
    <property type="entry name" value="Carboxylesterase_BioH"/>
</dbReference>
<dbReference type="PANTHER" id="PTHR43194">
    <property type="entry name" value="HYDROLASE ALPHA/BETA FOLD FAMILY"/>
    <property type="match status" value="1"/>
</dbReference>
<reference evidence="3 4" key="1">
    <citation type="submission" date="2020-08" db="EMBL/GenBank/DDBJ databases">
        <title>Genomic Encyclopedia of Type Strains, Phase IV (KMG-IV): sequencing the most valuable type-strain genomes for metagenomic binning, comparative biology and taxonomic classification.</title>
        <authorList>
            <person name="Goeker M."/>
        </authorList>
    </citation>
    <scope>NUCLEOTIDE SEQUENCE [LARGE SCALE GENOMIC DNA]</scope>
    <source>
        <strain evidence="3 4">DSM 24448</strain>
    </source>
</reference>
<dbReference type="SUPFAM" id="SSF53474">
    <property type="entry name" value="alpha/beta-Hydrolases"/>
    <property type="match status" value="1"/>
</dbReference>
<feature type="signal peptide" evidence="1">
    <location>
        <begin position="1"/>
        <end position="21"/>
    </location>
</feature>
<dbReference type="PANTHER" id="PTHR43194:SF2">
    <property type="entry name" value="PEROXISOMAL MEMBRANE PROTEIN LPX1"/>
    <property type="match status" value="1"/>
</dbReference>
<evidence type="ECO:0000313" key="4">
    <source>
        <dbReference type="Proteomes" id="UP000548978"/>
    </source>
</evidence>
<keyword evidence="4" id="KW-1185">Reference proteome</keyword>
<feature type="domain" description="AB hydrolase-1" evidence="2">
    <location>
        <begin position="69"/>
        <end position="310"/>
    </location>
</feature>
<proteinExistence type="predicted"/>
<comment type="caution">
    <text evidence="3">The sequence shown here is derived from an EMBL/GenBank/DDBJ whole genome shotgun (WGS) entry which is preliminary data.</text>
</comment>
<dbReference type="RefSeq" id="WP_241153203.1">
    <property type="nucleotide sequence ID" value="NZ_JACIJB010000005.1"/>
</dbReference>
<accession>A0A7W9A439</accession>
<dbReference type="Gene3D" id="3.40.50.1820">
    <property type="entry name" value="alpha/beta hydrolase"/>
    <property type="match status" value="1"/>
</dbReference>
<evidence type="ECO:0000256" key="1">
    <source>
        <dbReference type="SAM" id="SignalP"/>
    </source>
</evidence>
<dbReference type="EMBL" id="JACIJB010000005">
    <property type="protein sequence ID" value="MBB5660740.1"/>
    <property type="molecule type" value="Genomic_DNA"/>
</dbReference>
<evidence type="ECO:0000259" key="2">
    <source>
        <dbReference type="Pfam" id="PF12697"/>
    </source>
</evidence>
<dbReference type="Proteomes" id="UP000548978">
    <property type="component" value="Unassembled WGS sequence"/>
</dbReference>
<gene>
    <name evidence="3" type="ORF">FHS65_001491</name>
</gene>